<keyword evidence="6" id="KW-0520">NAD</keyword>
<evidence type="ECO:0000256" key="8">
    <source>
        <dbReference type="RuleBase" id="RU004473"/>
    </source>
</evidence>
<evidence type="ECO:0000256" key="4">
    <source>
        <dbReference type="ARBA" id="ARBA00011990"/>
    </source>
</evidence>
<evidence type="ECO:0000313" key="10">
    <source>
        <dbReference type="EMBL" id="GGD72358.1"/>
    </source>
</evidence>
<comment type="catalytic activity">
    <reaction evidence="1 8">
        <text>dTDP-alpha-D-glucose = dTDP-4-dehydro-6-deoxy-alpha-D-glucose + H2O</text>
        <dbReference type="Rhea" id="RHEA:17221"/>
        <dbReference type="ChEBI" id="CHEBI:15377"/>
        <dbReference type="ChEBI" id="CHEBI:57477"/>
        <dbReference type="ChEBI" id="CHEBI:57649"/>
        <dbReference type="EC" id="4.2.1.46"/>
    </reaction>
</comment>
<accession>A0ABQ1RMB0</accession>
<evidence type="ECO:0000256" key="7">
    <source>
        <dbReference type="ARBA" id="ARBA00023239"/>
    </source>
</evidence>
<name>A0ABQ1RMB0_9MICO</name>
<dbReference type="InterPro" id="IPR005888">
    <property type="entry name" value="dTDP_Gluc_deHydtase"/>
</dbReference>
<dbReference type="PANTHER" id="PTHR43000">
    <property type="entry name" value="DTDP-D-GLUCOSE 4,6-DEHYDRATASE-RELATED"/>
    <property type="match status" value="1"/>
</dbReference>
<comment type="cofactor">
    <cofactor evidence="2 8">
        <name>NAD(+)</name>
        <dbReference type="ChEBI" id="CHEBI:57540"/>
    </cofactor>
</comment>
<dbReference type="Proteomes" id="UP000629365">
    <property type="component" value="Unassembled WGS sequence"/>
</dbReference>
<dbReference type="Gene3D" id="3.90.25.10">
    <property type="entry name" value="UDP-galactose 4-epimerase, domain 1"/>
    <property type="match status" value="1"/>
</dbReference>
<comment type="similarity">
    <text evidence="3 8">Belongs to the NAD(P)-dependent epimerase/dehydratase family. dTDP-glucose dehydratase subfamily.</text>
</comment>
<dbReference type="InterPro" id="IPR016040">
    <property type="entry name" value="NAD(P)-bd_dom"/>
</dbReference>
<dbReference type="EMBL" id="BMCM01000002">
    <property type="protein sequence ID" value="GGD72358.1"/>
    <property type="molecule type" value="Genomic_DNA"/>
</dbReference>
<evidence type="ECO:0000256" key="2">
    <source>
        <dbReference type="ARBA" id="ARBA00001911"/>
    </source>
</evidence>
<dbReference type="NCBIfam" id="TIGR01181">
    <property type="entry name" value="dTDP_gluc_dehyt"/>
    <property type="match status" value="1"/>
</dbReference>
<dbReference type="SUPFAM" id="SSF51735">
    <property type="entry name" value="NAD(P)-binding Rossmann-fold domains"/>
    <property type="match status" value="1"/>
</dbReference>
<feature type="domain" description="NAD(P)-binding" evidence="9">
    <location>
        <begin position="5"/>
        <end position="301"/>
    </location>
</feature>
<evidence type="ECO:0000313" key="11">
    <source>
        <dbReference type="Proteomes" id="UP000629365"/>
    </source>
</evidence>
<proteinExistence type="inferred from homology"/>
<dbReference type="Gene3D" id="3.40.50.720">
    <property type="entry name" value="NAD(P)-binding Rossmann-like Domain"/>
    <property type="match status" value="1"/>
</dbReference>
<comment type="caution">
    <text evidence="10">The sequence shown here is derived from an EMBL/GenBank/DDBJ whole genome shotgun (WGS) entry which is preliminary data.</text>
</comment>
<evidence type="ECO:0000256" key="6">
    <source>
        <dbReference type="ARBA" id="ARBA00023027"/>
    </source>
</evidence>
<reference evidence="11" key="1">
    <citation type="journal article" date="2019" name="Int. J. Syst. Evol. Microbiol.">
        <title>The Global Catalogue of Microorganisms (GCM) 10K type strain sequencing project: providing services to taxonomists for standard genome sequencing and annotation.</title>
        <authorList>
            <consortium name="The Broad Institute Genomics Platform"/>
            <consortium name="The Broad Institute Genome Sequencing Center for Infectious Disease"/>
            <person name="Wu L."/>
            <person name="Ma J."/>
        </authorList>
    </citation>
    <scope>NUCLEOTIDE SEQUENCE [LARGE SCALE GENOMIC DNA]</scope>
    <source>
        <strain evidence="11">CCM 7640</strain>
    </source>
</reference>
<dbReference type="EC" id="4.2.1.46" evidence="4 8"/>
<keyword evidence="11" id="KW-1185">Reference proteome</keyword>
<gene>
    <name evidence="10" type="ORF">GCM10007269_14370</name>
</gene>
<organism evidence="10 11">
    <name type="scientific">Microbacterium murale</name>
    <dbReference type="NCBI Taxonomy" id="1081040"/>
    <lineage>
        <taxon>Bacteria</taxon>
        <taxon>Bacillati</taxon>
        <taxon>Actinomycetota</taxon>
        <taxon>Actinomycetes</taxon>
        <taxon>Micrococcales</taxon>
        <taxon>Microbacteriaceae</taxon>
        <taxon>Microbacterium</taxon>
    </lineage>
</organism>
<dbReference type="Pfam" id="PF16363">
    <property type="entry name" value="GDP_Man_Dehyd"/>
    <property type="match status" value="1"/>
</dbReference>
<keyword evidence="7 8" id="KW-0456">Lyase</keyword>
<evidence type="ECO:0000256" key="3">
    <source>
        <dbReference type="ARBA" id="ARBA00008178"/>
    </source>
</evidence>
<evidence type="ECO:0000256" key="5">
    <source>
        <dbReference type="ARBA" id="ARBA00016977"/>
    </source>
</evidence>
<protein>
    <recommendedName>
        <fullName evidence="5 8">dTDP-glucose 4,6-dehydratase</fullName>
        <ecNumber evidence="4 8">4.2.1.46</ecNumber>
    </recommendedName>
</protein>
<dbReference type="RefSeq" id="WP_188435914.1">
    <property type="nucleotide sequence ID" value="NZ_BMCM01000002.1"/>
</dbReference>
<dbReference type="CDD" id="cd05246">
    <property type="entry name" value="dTDP_GD_SDR_e"/>
    <property type="match status" value="1"/>
</dbReference>
<evidence type="ECO:0000256" key="1">
    <source>
        <dbReference type="ARBA" id="ARBA00001539"/>
    </source>
</evidence>
<sequence length="332" mass="36629">MSRLLVTGGAGFIGSNFVHHVVENTDDHVTVLDALTYAGNRASLAGLPEDRVAFVHGDITDAPLVDELFANTDAVVHYAAESHNDNSLDDPRPFLDTNIVGTYTLLEAARRHDTRLHHISTDEVYGDLELDDPVRFTETTPYNPSSPYSSTKAGSDLLVRAWVRSFGVRATISNCSNNYGPYQHVEKFIPRQITNVIRGIRPKLYGAGENVRDWIHADDHSSAVLTILDKGAMGETYLIGADGEKNNKDVVELILTTMGEPADAYDHVTDRAGHDLRYAIDSTKLRTELGWTPAYGDFESGLAATIDWYRANEDWWAPSKDATEAFYAGKGQ</sequence>
<dbReference type="InterPro" id="IPR036291">
    <property type="entry name" value="NAD(P)-bd_dom_sf"/>
</dbReference>
<evidence type="ECO:0000259" key="9">
    <source>
        <dbReference type="Pfam" id="PF16363"/>
    </source>
</evidence>